<evidence type="ECO:0000313" key="2">
    <source>
        <dbReference type="EMBL" id="PRY44988.1"/>
    </source>
</evidence>
<sequence>MKPSIAYEVTGAGPPVLLLHGLGGDRRQALGLLPDGFEATRIAPDLPGHGDTDLVAGEPVTFAGFAGLVADLLDALRPRGKLAVVGVSMGAGIAVALAVARPDLVERLVLVRPAWLDVRPAPNLAPFRQIARLLETHGAEAGREAFVRTPEYRAVEAAAPAMAMSLVGQFGRPDAVGRAGVLDALPNDLPLAERDAYAGLGVDTVVIAAPDDPVHPESAARTLADWIPGARLVGVPRKMPDPAEHQSAVQREVAAALCRGRTRGGG</sequence>
<dbReference type="EMBL" id="PVTF01000002">
    <property type="protein sequence ID" value="PRY44988.1"/>
    <property type="molecule type" value="Genomic_DNA"/>
</dbReference>
<dbReference type="OrthoDB" id="495620at2"/>
<dbReference type="SUPFAM" id="SSF53474">
    <property type="entry name" value="alpha/beta-Hydrolases"/>
    <property type="match status" value="1"/>
</dbReference>
<dbReference type="AlphaFoldDB" id="A0A2T0TH99"/>
<gene>
    <name evidence="2" type="ORF">CLV43_102553</name>
</gene>
<dbReference type="Proteomes" id="UP000239494">
    <property type="component" value="Unassembled WGS sequence"/>
</dbReference>
<evidence type="ECO:0000313" key="3">
    <source>
        <dbReference type="Proteomes" id="UP000239494"/>
    </source>
</evidence>
<organism evidence="2 3">
    <name type="scientific">Umezawaea tangerina</name>
    <dbReference type="NCBI Taxonomy" id="84725"/>
    <lineage>
        <taxon>Bacteria</taxon>
        <taxon>Bacillati</taxon>
        <taxon>Actinomycetota</taxon>
        <taxon>Actinomycetes</taxon>
        <taxon>Pseudonocardiales</taxon>
        <taxon>Pseudonocardiaceae</taxon>
        <taxon>Umezawaea</taxon>
    </lineage>
</organism>
<comment type="caution">
    <text evidence="2">The sequence shown here is derived from an EMBL/GenBank/DDBJ whole genome shotgun (WGS) entry which is preliminary data.</text>
</comment>
<accession>A0A2T0TH99</accession>
<evidence type="ECO:0000259" key="1">
    <source>
        <dbReference type="Pfam" id="PF00561"/>
    </source>
</evidence>
<feature type="domain" description="AB hydrolase-1" evidence="1">
    <location>
        <begin position="14"/>
        <end position="234"/>
    </location>
</feature>
<dbReference type="InterPro" id="IPR000073">
    <property type="entry name" value="AB_hydrolase_1"/>
</dbReference>
<dbReference type="GO" id="GO:0003824">
    <property type="term" value="F:catalytic activity"/>
    <property type="evidence" value="ECO:0007669"/>
    <property type="project" value="UniProtKB-ARBA"/>
</dbReference>
<dbReference type="Gene3D" id="3.40.50.1820">
    <property type="entry name" value="alpha/beta hydrolase"/>
    <property type="match status" value="1"/>
</dbReference>
<dbReference type="InterPro" id="IPR029058">
    <property type="entry name" value="AB_hydrolase_fold"/>
</dbReference>
<proteinExistence type="predicted"/>
<dbReference type="PANTHER" id="PTHR43433">
    <property type="entry name" value="HYDROLASE, ALPHA/BETA FOLD FAMILY PROTEIN"/>
    <property type="match status" value="1"/>
</dbReference>
<dbReference type="PRINTS" id="PR00111">
    <property type="entry name" value="ABHYDROLASE"/>
</dbReference>
<keyword evidence="3" id="KW-1185">Reference proteome</keyword>
<dbReference type="RefSeq" id="WP_106186547.1">
    <property type="nucleotide sequence ID" value="NZ_PVTF01000002.1"/>
</dbReference>
<reference evidence="2 3" key="1">
    <citation type="submission" date="2018-03" db="EMBL/GenBank/DDBJ databases">
        <title>Genomic Encyclopedia of Archaeal and Bacterial Type Strains, Phase II (KMG-II): from individual species to whole genera.</title>
        <authorList>
            <person name="Goeker M."/>
        </authorList>
    </citation>
    <scope>NUCLEOTIDE SEQUENCE [LARGE SCALE GENOMIC DNA]</scope>
    <source>
        <strain evidence="2 3">DSM 44720</strain>
    </source>
</reference>
<name>A0A2T0TH99_9PSEU</name>
<dbReference type="PANTHER" id="PTHR43433:SF10">
    <property type="entry name" value="AB HYDROLASE-1 DOMAIN-CONTAINING PROTEIN"/>
    <property type="match status" value="1"/>
</dbReference>
<protein>
    <submittedName>
        <fullName evidence="2">Pimeloyl-ACP methyl ester carboxylesterase</fullName>
    </submittedName>
</protein>
<dbReference type="InterPro" id="IPR050471">
    <property type="entry name" value="AB_hydrolase"/>
</dbReference>
<dbReference type="Pfam" id="PF00561">
    <property type="entry name" value="Abhydrolase_1"/>
    <property type="match status" value="1"/>
</dbReference>